<dbReference type="AlphaFoldDB" id="A0A369JAW5"/>
<sequence length="112" mass="12720">MAPTDPGTPRESPRPEPIGNMPMIILFTTCTMCVLFVLWRRADSLRHVVSHQLKTFTRTDGPIRLSIDDGPPAREFLEDDYDDDNEWWLSVDGIAVGRRFGLLIFIVTLCVS</sequence>
<evidence type="ECO:0000313" key="2">
    <source>
        <dbReference type="EMBL" id="RDB17757.1"/>
    </source>
</evidence>
<feature type="transmembrane region" description="Helical" evidence="1">
    <location>
        <begin position="20"/>
        <end position="39"/>
    </location>
</feature>
<keyword evidence="1" id="KW-0812">Transmembrane</keyword>
<accession>A0A369JAW5</accession>
<comment type="caution">
    <text evidence="2">The sequence shown here is derived from an EMBL/GenBank/DDBJ whole genome shotgun (WGS) entry which is preliminary data.</text>
</comment>
<keyword evidence="1" id="KW-1133">Transmembrane helix</keyword>
<gene>
    <name evidence="2" type="ORF">Hypma_001073</name>
</gene>
<proteinExistence type="predicted"/>
<keyword evidence="3" id="KW-1185">Reference proteome</keyword>
<dbReference type="EMBL" id="LUEZ02000110">
    <property type="protein sequence ID" value="RDB17757.1"/>
    <property type="molecule type" value="Genomic_DNA"/>
</dbReference>
<dbReference type="Proteomes" id="UP000076154">
    <property type="component" value="Unassembled WGS sequence"/>
</dbReference>
<dbReference type="OrthoDB" id="3198959at2759"/>
<evidence type="ECO:0000256" key="1">
    <source>
        <dbReference type="SAM" id="Phobius"/>
    </source>
</evidence>
<evidence type="ECO:0000313" key="3">
    <source>
        <dbReference type="Proteomes" id="UP000076154"/>
    </source>
</evidence>
<organism evidence="2 3">
    <name type="scientific">Hypsizygus marmoreus</name>
    <name type="common">White beech mushroom</name>
    <name type="synonym">Agaricus marmoreus</name>
    <dbReference type="NCBI Taxonomy" id="39966"/>
    <lineage>
        <taxon>Eukaryota</taxon>
        <taxon>Fungi</taxon>
        <taxon>Dikarya</taxon>
        <taxon>Basidiomycota</taxon>
        <taxon>Agaricomycotina</taxon>
        <taxon>Agaricomycetes</taxon>
        <taxon>Agaricomycetidae</taxon>
        <taxon>Agaricales</taxon>
        <taxon>Tricholomatineae</taxon>
        <taxon>Lyophyllaceae</taxon>
        <taxon>Hypsizygus</taxon>
    </lineage>
</organism>
<protein>
    <submittedName>
        <fullName evidence="2">Uncharacterized protein</fullName>
    </submittedName>
</protein>
<dbReference type="InParanoid" id="A0A369JAW5"/>
<keyword evidence="1" id="KW-0472">Membrane</keyword>
<name>A0A369JAW5_HYPMA</name>
<reference evidence="2" key="1">
    <citation type="submission" date="2018-04" db="EMBL/GenBank/DDBJ databases">
        <title>Whole genome sequencing of Hypsizygus marmoreus.</title>
        <authorList>
            <person name="Choi I.-G."/>
            <person name="Min B."/>
            <person name="Kim J.-G."/>
            <person name="Kim S."/>
            <person name="Oh Y.-L."/>
            <person name="Kong W.-S."/>
            <person name="Park H."/>
            <person name="Jeong J."/>
            <person name="Song E.-S."/>
        </authorList>
    </citation>
    <scope>NUCLEOTIDE SEQUENCE [LARGE SCALE GENOMIC DNA]</scope>
    <source>
        <strain evidence="2">51987-8</strain>
    </source>
</reference>